<name>A0A0P1AA16_PLAHL</name>
<reference evidence="3" key="1">
    <citation type="submission" date="2014-09" db="EMBL/GenBank/DDBJ databases">
        <authorList>
            <person name="Sharma Rahul"/>
            <person name="Thines Marco"/>
        </authorList>
    </citation>
    <scope>NUCLEOTIDE SEQUENCE [LARGE SCALE GENOMIC DNA]</scope>
</reference>
<dbReference type="PANTHER" id="PTHR11106:SF111">
    <property type="entry name" value="MACRO DOMAIN-CONTAINING PROTEIN"/>
    <property type="match status" value="1"/>
</dbReference>
<dbReference type="SUPFAM" id="SSF52949">
    <property type="entry name" value="Macro domain-like"/>
    <property type="match status" value="1"/>
</dbReference>
<dbReference type="EMBL" id="CCYD01000261">
    <property type="protein sequence ID" value="CEG37058.1"/>
    <property type="molecule type" value="Genomic_DNA"/>
</dbReference>
<dbReference type="PANTHER" id="PTHR11106">
    <property type="entry name" value="GANGLIOSIDE INDUCED DIFFERENTIATION ASSOCIATED PROTEIN 2-RELATED"/>
    <property type="match status" value="1"/>
</dbReference>
<dbReference type="Proteomes" id="UP000054928">
    <property type="component" value="Unassembled WGS sequence"/>
</dbReference>
<dbReference type="STRING" id="4781.A0A0P1AA16"/>
<keyword evidence="3" id="KW-1185">Reference proteome</keyword>
<dbReference type="CDD" id="cd02907">
    <property type="entry name" value="Macro_Af1521_BAL-like"/>
    <property type="match status" value="1"/>
</dbReference>
<organism evidence="2 3">
    <name type="scientific">Plasmopara halstedii</name>
    <name type="common">Downy mildew of sunflower</name>
    <dbReference type="NCBI Taxonomy" id="4781"/>
    <lineage>
        <taxon>Eukaryota</taxon>
        <taxon>Sar</taxon>
        <taxon>Stramenopiles</taxon>
        <taxon>Oomycota</taxon>
        <taxon>Peronosporomycetes</taxon>
        <taxon>Peronosporales</taxon>
        <taxon>Peronosporaceae</taxon>
        <taxon>Plasmopara</taxon>
    </lineage>
</organism>
<dbReference type="RefSeq" id="XP_024573427.1">
    <property type="nucleotide sequence ID" value="XM_024722341.1"/>
</dbReference>
<dbReference type="OMA" id="PDCARIM"/>
<protein>
    <submittedName>
        <fullName evidence="2">Hismacro and SEC14 domain-containing proteins</fullName>
    </submittedName>
</protein>
<evidence type="ECO:0000313" key="2">
    <source>
        <dbReference type="EMBL" id="CEG37058.1"/>
    </source>
</evidence>
<feature type="domain" description="Macro" evidence="1">
    <location>
        <begin position="16"/>
        <end position="204"/>
    </location>
</feature>
<dbReference type="SMART" id="SM00506">
    <property type="entry name" value="A1pp"/>
    <property type="match status" value="1"/>
</dbReference>
<sequence length="226" mass="24333">MPHVASADDHFGGKIFCQWNPTGASGPELLVVQGDLTSCKAGAIVNAANSHLMHGGGLAAAIVRKGGISIQQESSKRVKDHGELDVGKAVTTAAGKLSCNHIIHTVGPDVRGSKLTLEHTTKLHEAVWSALMEAHRLKVDSVALPGISTGIFGYPRDLGAQEIVKETVRFCKEKGKMTTVKRIALMNIDEPTVISFVKALQKTREESEKQDVCNKLARLEIHDKDN</sequence>
<dbReference type="GeneID" id="36399575"/>
<dbReference type="AlphaFoldDB" id="A0A0P1AA16"/>
<dbReference type="PROSITE" id="PS51154">
    <property type="entry name" value="MACRO"/>
    <property type="match status" value="1"/>
</dbReference>
<dbReference type="OrthoDB" id="6133115at2759"/>
<evidence type="ECO:0000259" key="1">
    <source>
        <dbReference type="PROSITE" id="PS51154"/>
    </source>
</evidence>
<accession>A0A0P1AA16</accession>
<proteinExistence type="predicted"/>
<dbReference type="InterPro" id="IPR002589">
    <property type="entry name" value="Macro_dom"/>
</dbReference>
<dbReference type="Gene3D" id="3.40.220.10">
    <property type="entry name" value="Leucine Aminopeptidase, subunit E, domain 1"/>
    <property type="match status" value="1"/>
</dbReference>
<dbReference type="Pfam" id="PF01661">
    <property type="entry name" value="Macro"/>
    <property type="match status" value="1"/>
</dbReference>
<dbReference type="InterPro" id="IPR043472">
    <property type="entry name" value="Macro_dom-like"/>
</dbReference>
<evidence type="ECO:0000313" key="3">
    <source>
        <dbReference type="Proteomes" id="UP000054928"/>
    </source>
</evidence>